<reference evidence="3" key="1">
    <citation type="journal article" date="2019" name="Int. J. Syst. Evol. Microbiol.">
        <title>The Global Catalogue of Microorganisms (GCM) 10K type strain sequencing project: providing services to taxonomists for standard genome sequencing and annotation.</title>
        <authorList>
            <consortium name="The Broad Institute Genomics Platform"/>
            <consortium name="The Broad Institute Genome Sequencing Center for Infectious Disease"/>
            <person name="Wu L."/>
            <person name="Ma J."/>
        </authorList>
    </citation>
    <scope>NUCLEOTIDE SEQUENCE [LARGE SCALE GENOMIC DNA]</scope>
    <source>
        <strain evidence="3">JCM 19134</strain>
    </source>
</reference>
<evidence type="ECO:0000313" key="3">
    <source>
        <dbReference type="Proteomes" id="UP001409585"/>
    </source>
</evidence>
<evidence type="ECO:0000313" key="2">
    <source>
        <dbReference type="EMBL" id="GAA4945686.1"/>
    </source>
</evidence>
<gene>
    <name evidence="2" type="ORF">GCM10025791_26110</name>
</gene>
<organism evidence="2 3">
    <name type="scientific">Halioxenophilus aromaticivorans</name>
    <dbReference type="NCBI Taxonomy" id="1306992"/>
    <lineage>
        <taxon>Bacteria</taxon>
        <taxon>Pseudomonadati</taxon>
        <taxon>Pseudomonadota</taxon>
        <taxon>Gammaproteobacteria</taxon>
        <taxon>Alteromonadales</taxon>
        <taxon>Alteromonadaceae</taxon>
        <taxon>Halioxenophilus</taxon>
    </lineage>
</organism>
<dbReference type="InterPro" id="IPR032466">
    <property type="entry name" value="Metal_Hydrolase"/>
</dbReference>
<keyword evidence="3" id="KW-1185">Reference proteome</keyword>
<proteinExistence type="predicted"/>
<dbReference type="PANTHER" id="PTHR22642">
    <property type="entry name" value="IMIDAZOLONEPROPIONASE"/>
    <property type="match status" value="1"/>
</dbReference>
<accession>A0AAV3U3K9</accession>
<dbReference type="AlphaFoldDB" id="A0AAV3U3K9"/>
<dbReference type="SUPFAM" id="SSF51338">
    <property type="entry name" value="Composite domain of metallo-dependent hydrolases"/>
    <property type="match status" value="1"/>
</dbReference>
<dbReference type="PANTHER" id="PTHR22642:SF2">
    <property type="entry name" value="PROTEIN LONG AFTER FAR-RED 3"/>
    <property type="match status" value="1"/>
</dbReference>
<dbReference type="SUPFAM" id="SSF51556">
    <property type="entry name" value="Metallo-dependent hydrolases"/>
    <property type="match status" value="1"/>
</dbReference>
<name>A0AAV3U3K9_9ALTE</name>
<feature type="domain" description="Amidohydrolase 3" evidence="1">
    <location>
        <begin position="49"/>
        <end position="473"/>
    </location>
</feature>
<evidence type="ECO:0000259" key="1">
    <source>
        <dbReference type="Pfam" id="PF07969"/>
    </source>
</evidence>
<dbReference type="InterPro" id="IPR011059">
    <property type="entry name" value="Metal-dep_hydrolase_composite"/>
</dbReference>
<dbReference type="Gene3D" id="3.20.20.140">
    <property type="entry name" value="Metal-dependent hydrolases"/>
    <property type="match status" value="1"/>
</dbReference>
<protein>
    <submittedName>
        <fullName evidence="2">Amidohydrolase family protein</fullName>
    </submittedName>
</protein>
<dbReference type="EMBL" id="BAABLX010000024">
    <property type="protein sequence ID" value="GAA4945686.1"/>
    <property type="molecule type" value="Genomic_DNA"/>
</dbReference>
<dbReference type="Pfam" id="PF07969">
    <property type="entry name" value="Amidohydro_3"/>
    <property type="match status" value="1"/>
</dbReference>
<comment type="caution">
    <text evidence="2">The sequence shown here is derived from an EMBL/GenBank/DDBJ whole genome shotgun (WGS) entry which is preliminary data.</text>
</comment>
<dbReference type="Gene3D" id="2.30.40.10">
    <property type="entry name" value="Urease, subunit C, domain 1"/>
    <property type="match status" value="1"/>
</dbReference>
<dbReference type="GO" id="GO:0016810">
    <property type="term" value="F:hydrolase activity, acting on carbon-nitrogen (but not peptide) bonds"/>
    <property type="evidence" value="ECO:0007669"/>
    <property type="project" value="InterPro"/>
</dbReference>
<dbReference type="RefSeq" id="WP_345422801.1">
    <property type="nucleotide sequence ID" value="NZ_AP031496.1"/>
</dbReference>
<dbReference type="Proteomes" id="UP001409585">
    <property type="component" value="Unassembled WGS sequence"/>
</dbReference>
<dbReference type="Gene3D" id="3.10.310.70">
    <property type="match status" value="1"/>
</dbReference>
<dbReference type="InterPro" id="IPR013108">
    <property type="entry name" value="Amidohydro_3"/>
</dbReference>
<sequence length="479" mass="51825">MLEAVNQSGNRFLLRNAQLISGEIVDLRIAGGEIQQLEQGLAEAQGEVVISAQGNLLLPGLYDHHLHLFATAAAQNSVACGPPNVNNQAELRSALAQAPGNDWLRGVGVDDSVCPGLNARWLDQLQLNRPVRLQHRSGMLWVFNSQAMAALNLSQPLPEGVELDGSGQPTGRFYNLDAWLGQRIPKRPADLTALSQALARFGITHLTDAGVNNNSETFSALSLAQSRGELRQKLLIMGQPSLATASLPVSSKIGLGPEKIYLREVNLPELEQLVARIDAAHRQQRPVAFHCVTLVEIHFAVAALAQTQCILNDRIEHASVADDYVLQQMATLGVTAVSQPQFIYERGDRYLKEVASEDLLNLYRGRSFTQAGVAFAAGSDAPYGSIDPWLAMRAAVNRRTRAGEELQGNEALTPLAALNLFGGDFMHPGGQLRALAAGQPADLVLMKAPWQSIEKNLASDQVALTFCDGNIIYADSQWA</sequence>